<evidence type="ECO:0000313" key="2">
    <source>
        <dbReference type="EMBL" id="KAF5322153.1"/>
    </source>
</evidence>
<dbReference type="Gene3D" id="3.40.50.1000">
    <property type="entry name" value="HAD superfamily/HAD-like"/>
    <property type="match status" value="1"/>
</dbReference>
<dbReference type="Gene3D" id="1.10.150.720">
    <property type="entry name" value="Haloacid dehalogenase-like hydrolase"/>
    <property type="match status" value="1"/>
</dbReference>
<dbReference type="PANTHER" id="PTHR46191">
    <property type="match status" value="1"/>
</dbReference>
<comment type="caution">
    <text evidence="2">The sequence shown here is derived from an EMBL/GenBank/DDBJ whole genome shotgun (WGS) entry which is preliminary data.</text>
</comment>
<feature type="transmembrane region" description="Helical" evidence="1">
    <location>
        <begin position="12"/>
        <end position="32"/>
    </location>
</feature>
<dbReference type="InterPro" id="IPR006439">
    <property type="entry name" value="HAD-SF_hydro_IA"/>
</dbReference>
<dbReference type="GO" id="GO:0005634">
    <property type="term" value="C:nucleus"/>
    <property type="evidence" value="ECO:0007669"/>
    <property type="project" value="TreeGrafter"/>
</dbReference>
<keyword evidence="3" id="KW-1185">Reference proteome</keyword>
<dbReference type="SFLD" id="SFLDG01129">
    <property type="entry name" value="C1.5:_HAD__Beta-PGM__Phosphata"/>
    <property type="match status" value="1"/>
</dbReference>
<organism evidence="2 3">
    <name type="scientific">Psilocybe cf. subviscida</name>
    <dbReference type="NCBI Taxonomy" id="2480587"/>
    <lineage>
        <taxon>Eukaryota</taxon>
        <taxon>Fungi</taxon>
        <taxon>Dikarya</taxon>
        <taxon>Basidiomycota</taxon>
        <taxon>Agaricomycotina</taxon>
        <taxon>Agaricomycetes</taxon>
        <taxon>Agaricomycetidae</taxon>
        <taxon>Agaricales</taxon>
        <taxon>Agaricineae</taxon>
        <taxon>Strophariaceae</taxon>
        <taxon>Psilocybe</taxon>
    </lineage>
</organism>
<dbReference type="Proteomes" id="UP000567179">
    <property type="component" value="Unassembled WGS sequence"/>
</dbReference>
<dbReference type="SFLD" id="SFLDS00003">
    <property type="entry name" value="Haloacid_Dehalogenase"/>
    <property type="match status" value="1"/>
</dbReference>
<evidence type="ECO:0000256" key="1">
    <source>
        <dbReference type="SAM" id="Phobius"/>
    </source>
</evidence>
<protein>
    <submittedName>
        <fullName evidence="2">Uncharacterized protein</fullName>
    </submittedName>
</protein>
<dbReference type="NCBIfam" id="TIGR01549">
    <property type="entry name" value="HAD-SF-IA-v1"/>
    <property type="match status" value="1"/>
</dbReference>
<dbReference type="InterPro" id="IPR023214">
    <property type="entry name" value="HAD_sf"/>
</dbReference>
<dbReference type="InterPro" id="IPR044924">
    <property type="entry name" value="HAD-SF_hydro_IA_REG-2-like_cap"/>
</dbReference>
<accession>A0A8H5F3Q9</accession>
<proteinExistence type="predicted"/>
<dbReference type="AlphaFoldDB" id="A0A8H5F3Q9"/>
<sequence length="348" mass="39031">MLLVPFPDHLLITYILSSTLLGMLSGIRLVTFDALHTIIKPRLPIYVQYSQAFEPYLGVLSPDAIRASFKSALRDVQKEHPSYRQGVETWWRDVIRRTALGAGGNKKALDANLAPIVDSLMKRFSSGEGYRAFHDAIPTIKQLSTMGIRTAVVSNGDSRLRSVLQDLDFPHIQDSILLSAEEGVEKPSQAIFMQALDLVNSNRNELQPIRPKECLHVGDELECDYHGATAAGFNALLIRRPGPLGEGEQKEANEDLRDVQCIGSLDEIPRRLLREAENECKLQAGEFVRRTLPKGRHRSGVRANFRPASKFPPAKVLIGLPHLPVLHHIVRQPTNLEYRRIDITNMPF</sequence>
<reference evidence="2 3" key="1">
    <citation type="journal article" date="2020" name="ISME J.">
        <title>Uncovering the hidden diversity of litter-decomposition mechanisms in mushroom-forming fungi.</title>
        <authorList>
            <person name="Floudas D."/>
            <person name="Bentzer J."/>
            <person name="Ahren D."/>
            <person name="Johansson T."/>
            <person name="Persson P."/>
            <person name="Tunlid A."/>
        </authorList>
    </citation>
    <scope>NUCLEOTIDE SEQUENCE [LARGE SCALE GENOMIC DNA]</scope>
    <source>
        <strain evidence="2 3">CBS 101986</strain>
    </source>
</reference>
<gene>
    <name evidence="2" type="ORF">D9619_001896</name>
</gene>
<dbReference type="PANTHER" id="PTHR46191:SF2">
    <property type="entry name" value="HALOACID DEHALOGENASE-LIKE HYDROLASE DOMAIN-CONTAINING PROTEIN 3"/>
    <property type="match status" value="1"/>
</dbReference>
<keyword evidence="1" id="KW-1133">Transmembrane helix</keyword>
<dbReference type="OrthoDB" id="444127at2759"/>
<dbReference type="SUPFAM" id="SSF56784">
    <property type="entry name" value="HAD-like"/>
    <property type="match status" value="1"/>
</dbReference>
<keyword evidence="1" id="KW-0472">Membrane</keyword>
<dbReference type="InterPro" id="IPR036412">
    <property type="entry name" value="HAD-like_sf"/>
</dbReference>
<dbReference type="Pfam" id="PF00702">
    <property type="entry name" value="Hydrolase"/>
    <property type="match status" value="1"/>
</dbReference>
<evidence type="ECO:0000313" key="3">
    <source>
        <dbReference type="Proteomes" id="UP000567179"/>
    </source>
</evidence>
<dbReference type="PRINTS" id="PR00413">
    <property type="entry name" value="HADHALOGNASE"/>
</dbReference>
<name>A0A8H5F3Q9_9AGAR</name>
<dbReference type="EMBL" id="JAACJJ010000028">
    <property type="protein sequence ID" value="KAF5322153.1"/>
    <property type="molecule type" value="Genomic_DNA"/>
</dbReference>
<keyword evidence="1" id="KW-0812">Transmembrane</keyword>
<dbReference type="GO" id="GO:0016791">
    <property type="term" value="F:phosphatase activity"/>
    <property type="evidence" value="ECO:0007669"/>
    <property type="project" value="UniProtKB-ARBA"/>
</dbReference>
<dbReference type="InterPro" id="IPR051828">
    <property type="entry name" value="HAD-like_hydrolase_domain"/>
</dbReference>